<keyword evidence="1" id="KW-0472">Membrane</keyword>
<keyword evidence="1" id="KW-0812">Transmembrane</keyword>
<gene>
    <name evidence="2" type="ORF">GEV37_11960</name>
</gene>
<evidence type="ECO:0000313" key="3">
    <source>
        <dbReference type="Proteomes" id="UP001319882"/>
    </source>
</evidence>
<protein>
    <submittedName>
        <fullName evidence="2">DUF2069 domain-containing protein</fullName>
    </submittedName>
</protein>
<evidence type="ECO:0000256" key="1">
    <source>
        <dbReference type="SAM" id="Phobius"/>
    </source>
</evidence>
<evidence type="ECO:0000313" key="2">
    <source>
        <dbReference type="EMBL" id="MCB8889829.1"/>
    </source>
</evidence>
<dbReference type="InterPro" id="IPR018643">
    <property type="entry name" value="DUF2069_membrane"/>
</dbReference>
<dbReference type="RefSeq" id="WP_227390503.1">
    <property type="nucleotide sequence ID" value="NZ_JBHSCJ010000002.1"/>
</dbReference>
<name>A0ABS8DUG5_9GAMM</name>
<reference evidence="2 3" key="1">
    <citation type="journal article" date="2021" name="Sci. Rep.">
        <title>Genome analysis of a halophilic bacterium Halomonas malpeensis YU-PRIM-29(T) reveals its exopolysaccharide and pigment producing capabilities.</title>
        <authorList>
            <person name="Athmika"/>
            <person name="Ghate S.D."/>
            <person name="Arun A.B."/>
            <person name="Rao S.S."/>
            <person name="Kumar S.T.A."/>
            <person name="Kandiyil M.K."/>
            <person name="Saptami K."/>
            <person name="Rekha P.D."/>
        </authorList>
    </citation>
    <scope>NUCLEOTIDE SEQUENCE [LARGE SCALE GENOMIC DNA]</scope>
    <source>
        <strain evidence="3">prim 29</strain>
    </source>
</reference>
<dbReference type="Proteomes" id="UP001319882">
    <property type="component" value="Unassembled WGS sequence"/>
</dbReference>
<comment type="caution">
    <text evidence="2">The sequence shown here is derived from an EMBL/GenBank/DDBJ whole genome shotgun (WGS) entry which is preliminary data.</text>
</comment>
<dbReference type="EMBL" id="WHVL01000005">
    <property type="protein sequence ID" value="MCB8889829.1"/>
    <property type="molecule type" value="Genomic_DNA"/>
</dbReference>
<organism evidence="2 3">
    <name type="scientific">Vreelandella malpeensis</name>
    <dbReference type="NCBI Taxonomy" id="1172368"/>
    <lineage>
        <taxon>Bacteria</taxon>
        <taxon>Pseudomonadati</taxon>
        <taxon>Pseudomonadota</taxon>
        <taxon>Gammaproteobacteria</taxon>
        <taxon>Oceanospirillales</taxon>
        <taxon>Halomonadaceae</taxon>
        <taxon>Vreelandella</taxon>
    </lineage>
</organism>
<keyword evidence="3" id="KW-1185">Reference proteome</keyword>
<feature type="transmembrane region" description="Helical" evidence="1">
    <location>
        <begin position="47"/>
        <end position="68"/>
    </location>
</feature>
<feature type="transmembrane region" description="Helical" evidence="1">
    <location>
        <begin position="75"/>
        <end position="95"/>
    </location>
</feature>
<feature type="transmembrane region" description="Helical" evidence="1">
    <location>
        <begin position="101"/>
        <end position="119"/>
    </location>
</feature>
<sequence>MRWLDDFERRHGVDALTHTTRRLVLASFVVLLALVMFRGFMVQGDEYQWRPVLAFVLPLILFLPSIIAQRPRGHAWLAFVSLLYVAQGVMFASATGQMLRGALEVLAALGLFAGSLGYARFRARQIRGTA</sequence>
<keyword evidence="1" id="KW-1133">Transmembrane helix</keyword>
<proteinExistence type="predicted"/>
<feature type="transmembrane region" description="Helical" evidence="1">
    <location>
        <begin position="23"/>
        <end position="41"/>
    </location>
</feature>
<dbReference type="Pfam" id="PF09842">
    <property type="entry name" value="DUF2069"/>
    <property type="match status" value="1"/>
</dbReference>
<accession>A0ABS8DUG5</accession>